<keyword evidence="4" id="KW-1185">Reference proteome</keyword>
<keyword evidence="1" id="KW-0175">Coiled coil</keyword>
<feature type="compositionally biased region" description="Low complexity" evidence="2">
    <location>
        <begin position="713"/>
        <end position="724"/>
    </location>
</feature>
<evidence type="ECO:0000256" key="1">
    <source>
        <dbReference type="ARBA" id="ARBA00023054"/>
    </source>
</evidence>
<feature type="compositionally biased region" description="Acidic residues" evidence="2">
    <location>
        <begin position="689"/>
        <end position="702"/>
    </location>
</feature>
<feature type="compositionally biased region" description="Polar residues" evidence="2">
    <location>
        <begin position="748"/>
        <end position="757"/>
    </location>
</feature>
<dbReference type="AlphaFoldDB" id="A0AAV4IIA2"/>
<feature type="compositionally biased region" description="Basic and acidic residues" evidence="2">
    <location>
        <begin position="1067"/>
        <end position="1076"/>
    </location>
</feature>
<feature type="region of interest" description="Disordered" evidence="2">
    <location>
        <begin position="1"/>
        <end position="66"/>
    </location>
</feature>
<evidence type="ECO:0000313" key="4">
    <source>
        <dbReference type="Proteomes" id="UP000762676"/>
    </source>
</evidence>
<feature type="compositionally biased region" description="Low complexity" evidence="2">
    <location>
        <begin position="279"/>
        <end position="294"/>
    </location>
</feature>
<feature type="region of interest" description="Disordered" evidence="2">
    <location>
        <begin position="834"/>
        <end position="1197"/>
    </location>
</feature>
<feature type="compositionally biased region" description="Polar residues" evidence="2">
    <location>
        <begin position="573"/>
        <end position="590"/>
    </location>
</feature>
<feature type="compositionally biased region" description="Acidic residues" evidence="2">
    <location>
        <begin position="876"/>
        <end position="886"/>
    </location>
</feature>
<feature type="region of interest" description="Disordered" evidence="2">
    <location>
        <begin position="533"/>
        <end position="780"/>
    </location>
</feature>
<feature type="compositionally biased region" description="Basic and acidic residues" evidence="2">
    <location>
        <begin position="1171"/>
        <end position="1197"/>
    </location>
</feature>
<reference evidence="3 4" key="1">
    <citation type="journal article" date="2021" name="Elife">
        <title>Chloroplast acquisition without the gene transfer in kleptoplastic sea slugs, Plakobranchus ocellatus.</title>
        <authorList>
            <person name="Maeda T."/>
            <person name="Takahashi S."/>
            <person name="Yoshida T."/>
            <person name="Shimamura S."/>
            <person name="Takaki Y."/>
            <person name="Nagai Y."/>
            <person name="Toyoda A."/>
            <person name="Suzuki Y."/>
            <person name="Arimoto A."/>
            <person name="Ishii H."/>
            <person name="Satoh N."/>
            <person name="Nishiyama T."/>
            <person name="Hasebe M."/>
            <person name="Maruyama T."/>
            <person name="Minagawa J."/>
            <person name="Obokata J."/>
            <person name="Shigenobu S."/>
        </authorList>
    </citation>
    <scope>NUCLEOTIDE SEQUENCE [LARGE SCALE GENOMIC DNA]</scope>
</reference>
<name>A0AAV4IIA2_9GAST</name>
<dbReference type="PANTHER" id="PTHR23075">
    <property type="entry name" value="PUTATIVE ATP-ASE"/>
    <property type="match status" value="1"/>
</dbReference>
<feature type="compositionally biased region" description="Polar residues" evidence="2">
    <location>
        <begin position="764"/>
        <end position="779"/>
    </location>
</feature>
<feature type="compositionally biased region" description="Polar residues" evidence="2">
    <location>
        <begin position="356"/>
        <end position="372"/>
    </location>
</feature>
<dbReference type="PANTHER" id="PTHR23075:SF0">
    <property type="entry name" value="ATPASE FAMILY AAA DOMAIN-CONTAINING PROTEIN 3"/>
    <property type="match status" value="1"/>
</dbReference>
<feature type="compositionally biased region" description="Polar residues" evidence="2">
    <location>
        <begin position="662"/>
        <end position="675"/>
    </location>
</feature>
<feature type="compositionally biased region" description="Basic and acidic residues" evidence="2">
    <location>
        <begin position="1087"/>
        <end position="1159"/>
    </location>
</feature>
<dbReference type="EMBL" id="BMAT01013250">
    <property type="protein sequence ID" value="GFS08397.1"/>
    <property type="molecule type" value="Genomic_DNA"/>
</dbReference>
<dbReference type="GO" id="GO:0008270">
    <property type="term" value="F:zinc ion binding"/>
    <property type="evidence" value="ECO:0007669"/>
    <property type="project" value="TreeGrafter"/>
</dbReference>
<sequence length="1242" mass="135767">MSNENETSPRPAKSLLRTRFGWHVDKTGTGSSPPTKERTSISRSELGQNASPGFTSSATAADQENARDIFAEAATAARSRFGFGQPSKDKCMNRRSEATNALRKSSFDRTDWRHSVYPRTNLRIPPTSISTDTGSYTHGKNNRYTAFIKQTEKNVAVAKSGNDIDKNLTEAGSVSPGKAFVPTSTETENKPNTKESEERKSFSLVDDAAQEETDSMGAGAVMFTPEDSMDKINTSLQDPDDNCSDAILDNEGASTEAADTSDTLGTDDTLEDSDIGTADNSTSSSTTDNESSSDLQNAQTHRMTPEEAEAVQQWSQQLDAHLGFSNSMFDLDLEPPSSIALPTIAEVTEPSHSESDTSNDLDTPKDSGNLSKDTMSTYASVSIERPRHCTDILESQTRLHSKPTLTSTYGYTNKGLSNAFDTKSKHSSDNYNNLVISNRGSVDFSKRVISAEVEGDRIYTARQYMVSRGKIWLQETSIDHRKELSFSQYEEETTSFMGTNVSMLDSEENAAVPLEPAPKVNVAKFAQNIHISESETEGESGRDPAPKLKAAAATGGQDVIQTTTTFTPSQTSKRQTSWQSQTSGEDNSWGDSPATPRKNSATRVSFKKDEELSEVHDITVTESEPESEGHELPHQKPGGGRVGQPMASTPAKTAAKGASYVPSANTGATTSSPSQEKMLALMKELGLSDVDDVSDVSDDDDNAAPPALPKTGPPAKAATGTAGADSDWDASAMSDIMTTPRPGILKKWSNSGLSSSGEGDKKASTTSLGVQESPKQQAKTLIRAPAFESGDESSAWDTTEADKIQAPGAGAAVKVGGNAQRADSISEWDSDIEEMMNPTPQPAQGTTPTPPPPLLTATIPKEVEAIVRQKQAEQDSEKEDEEDDLVDLGGSGEINPQMAKGKGKADSDDDDDWDSTVDSVTHKSNAGLQYKEVNVDTPASHSESMPAVQASTSMPDADAAQIPLTPDATSSVPSKPFTVPGHKDGDDSDDWDSEEDDKTDSGSPAAPVYLPGVGGIGGGVVTDQVTAATAQIAKTEPTSPQKKAPAAAAVVTDSEEDDESESMSSWELHRKAERQAQRLAQADDEEDRQKEKESRLEAERKQKEEEEKREEELRRERKEQEAREADLLKAQEERQREEEAERQRQREREEEEERERQAQEARQQQWEAEEAERKRQEELQEEWKAEEHERKRQEELQRQWEAEQEMKAELMRQETQKMLENEVNEMEEDLLMVSYREPRIEY</sequence>
<protein>
    <submittedName>
        <fullName evidence="3">Anonymous antigen-2</fullName>
    </submittedName>
</protein>
<dbReference type="Proteomes" id="UP000762676">
    <property type="component" value="Unassembled WGS sequence"/>
</dbReference>
<feature type="compositionally biased region" description="Polar residues" evidence="2">
    <location>
        <begin position="937"/>
        <end position="954"/>
    </location>
</feature>
<evidence type="ECO:0000256" key="2">
    <source>
        <dbReference type="SAM" id="MobiDB-lite"/>
    </source>
</evidence>
<feature type="compositionally biased region" description="Basic and acidic residues" evidence="2">
    <location>
        <begin position="861"/>
        <end position="875"/>
    </location>
</feature>
<feature type="region of interest" description="Disordered" evidence="2">
    <location>
        <begin position="348"/>
        <end position="372"/>
    </location>
</feature>
<feature type="region of interest" description="Disordered" evidence="2">
    <location>
        <begin position="253"/>
        <end position="313"/>
    </location>
</feature>
<gene>
    <name evidence="3" type="ORF">ElyMa_006594400</name>
</gene>
<feature type="compositionally biased region" description="Basic and acidic residues" evidence="2">
    <location>
        <begin position="606"/>
        <end position="619"/>
    </location>
</feature>
<dbReference type="GO" id="GO:0005739">
    <property type="term" value="C:mitochondrion"/>
    <property type="evidence" value="ECO:0007669"/>
    <property type="project" value="TreeGrafter"/>
</dbReference>
<dbReference type="GO" id="GO:0007005">
    <property type="term" value="P:mitochondrion organization"/>
    <property type="evidence" value="ECO:0007669"/>
    <property type="project" value="TreeGrafter"/>
</dbReference>
<evidence type="ECO:0000313" key="3">
    <source>
        <dbReference type="EMBL" id="GFS08397.1"/>
    </source>
</evidence>
<feature type="compositionally biased region" description="Acidic residues" evidence="2">
    <location>
        <begin position="986"/>
        <end position="998"/>
    </location>
</feature>
<feature type="compositionally biased region" description="Basic and acidic residues" evidence="2">
    <location>
        <begin position="187"/>
        <end position="201"/>
    </location>
</feature>
<feature type="region of interest" description="Disordered" evidence="2">
    <location>
        <begin position="167"/>
        <end position="217"/>
    </location>
</feature>
<feature type="compositionally biased region" description="Low complexity" evidence="2">
    <location>
        <begin position="561"/>
        <end position="572"/>
    </location>
</feature>
<comment type="caution">
    <text evidence="3">The sequence shown here is derived from an EMBL/GenBank/DDBJ whole genome shotgun (WGS) entry which is preliminary data.</text>
</comment>
<feature type="compositionally biased region" description="Polar residues" evidence="2">
    <location>
        <begin position="41"/>
        <end position="62"/>
    </location>
</feature>
<accession>A0AAV4IIA2</accession>
<proteinExistence type="predicted"/>
<organism evidence="3 4">
    <name type="scientific">Elysia marginata</name>
    <dbReference type="NCBI Taxonomy" id="1093978"/>
    <lineage>
        <taxon>Eukaryota</taxon>
        <taxon>Metazoa</taxon>
        <taxon>Spiralia</taxon>
        <taxon>Lophotrochozoa</taxon>
        <taxon>Mollusca</taxon>
        <taxon>Gastropoda</taxon>
        <taxon>Heterobranchia</taxon>
        <taxon>Euthyneura</taxon>
        <taxon>Panpulmonata</taxon>
        <taxon>Sacoglossa</taxon>
        <taxon>Placobranchoidea</taxon>
        <taxon>Plakobranchidae</taxon>
        <taxon>Elysia</taxon>
    </lineage>
</organism>